<protein>
    <submittedName>
        <fullName evidence="1">Uncharacterized protein</fullName>
    </submittedName>
</protein>
<accession>A0A937XFX2</accession>
<comment type="caution">
    <text evidence="1">The sequence shown here is derived from an EMBL/GenBank/DDBJ whole genome shotgun (WGS) entry which is preliminary data.</text>
</comment>
<organism evidence="1 2">
    <name type="scientific">candidate division WOR-3 bacterium</name>
    <dbReference type="NCBI Taxonomy" id="2052148"/>
    <lineage>
        <taxon>Bacteria</taxon>
        <taxon>Bacteria division WOR-3</taxon>
    </lineage>
</organism>
<sequence length="306" mass="34178">MKKLERLRQPPFNACLVGVVKGALDYCGGDLSAAATFGGSGHAFLMNIHEQLCPSGPYCWKYDEFYPLVRNLGLEMIELGFCHSGSTPEERAAIERKVREHIDQGQPCGMGNMDNQLVYGYDDNRMLALQPWSACVDTTPPSLTYGSWKEFGKEVHATFWAFKKAPAADESKVVRDSLRYALDLFENPRNHSPELYSTGLAAYDNWVKAVEAGHGASHGSWWNAMVWSECRAMAAAWFDEIADKYARVSPQARKLGSTYKGIATRLEAVSNKEMEPGEKVRVVLEAKAWEQEAIRDIQKLLPAFNG</sequence>
<evidence type="ECO:0000313" key="1">
    <source>
        <dbReference type="EMBL" id="MBM3330340.1"/>
    </source>
</evidence>
<dbReference type="EMBL" id="VGIR01000002">
    <property type="protein sequence ID" value="MBM3330340.1"/>
    <property type="molecule type" value="Genomic_DNA"/>
</dbReference>
<reference evidence="1" key="1">
    <citation type="submission" date="2019-03" db="EMBL/GenBank/DDBJ databases">
        <title>Lake Tanganyika Metagenome-Assembled Genomes (MAGs).</title>
        <authorList>
            <person name="Tran P."/>
        </authorList>
    </citation>
    <scope>NUCLEOTIDE SEQUENCE</scope>
    <source>
        <strain evidence="1">K_DeepCast_150m_m2_040</strain>
    </source>
</reference>
<dbReference type="AlphaFoldDB" id="A0A937XFX2"/>
<proteinExistence type="predicted"/>
<evidence type="ECO:0000313" key="2">
    <source>
        <dbReference type="Proteomes" id="UP000779900"/>
    </source>
</evidence>
<name>A0A937XFX2_UNCW3</name>
<dbReference type="Proteomes" id="UP000779900">
    <property type="component" value="Unassembled WGS sequence"/>
</dbReference>
<gene>
    <name evidence="1" type="ORF">FJY68_00645</name>
</gene>